<proteinExistence type="predicted"/>
<organism evidence="8 9">
    <name type="scientific">Spirosoma montaniterrae</name>
    <dbReference type="NCBI Taxonomy" id="1178516"/>
    <lineage>
        <taxon>Bacteria</taxon>
        <taxon>Pseudomonadati</taxon>
        <taxon>Bacteroidota</taxon>
        <taxon>Cytophagia</taxon>
        <taxon>Cytophagales</taxon>
        <taxon>Cytophagaceae</taxon>
        <taxon>Spirosoma</taxon>
    </lineage>
</organism>
<evidence type="ECO:0000256" key="2">
    <source>
        <dbReference type="ARBA" id="ARBA00022475"/>
    </source>
</evidence>
<dbReference type="OrthoDB" id="1121311at2"/>
<keyword evidence="3 6" id="KW-0812">Transmembrane</keyword>
<feature type="transmembrane region" description="Helical" evidence="6">
    <location>
        <begin position="44"/>
        <end position="63"/>
    </location>
</feature>
<dbReference type="STRING" id="1178516.AWR27_08510"/>
<dbReference type="Pfam" id="PF12823">
    <property type="entry name" value="DUF3817"/>
    <property type="match status" value="1"/>
</dbReference>
<dbReference type="EMBL" id="CP014263">
    <property type="protein sequence ID" value="AQG79356.1"/>
    <property type="molecule type" value="Genomic_DNA"/>
</dbReference>
<sequence length="111" mass="12442">MHLLTTRIGRLKLVALLEGISLIVLIFIAVPLKHIWGKPWLVQNVGMIHGLLFILYVLNVLQAKLELGWNTGKTLLALALSFVPFGTFYVTAKMLPTIIDDADRNQQQPKP</sequence>
<accession>A0A1P9WVE7</accession>
<protein>
    <recommendedName>
        <fullName evidence="7">DUF3817 domain-containing protein</fullName>
    </recommendedName>
</protein>
<dbReference type="Proteomes" id="UP000187941">
    <property type="component" value="Chromosome"/>
</dbReference>
<dbReference type="AlphaFoldDB" id="A0A1P9WVE7"/>
<dbReference type="GO" id="GO:0005886">
    <property type="term" value="C:plasma membrane"/>
    <property type="evidence" value="ECO:0007669"/>
    <property type="project" value="UniProtKB-SubCell"/>
</dbReference>
<evidence type="ECO:0000313" key="8">
    <source>
        <dbReference type="EMBL" id="AQG79356.1"/>
    </source>
</evidence>
<keyword evidence="4 6" id="KW-1133">Transmembrane helix</keyword>
<feature type="transmembrane region" description="Helical" evidence="6">
    <location>
        <begin position="12"/>
        <end position="32"/>
    </location>
</feature>
<evidence type="ECO:0000256" key="3">
    <source>
        <dbReference type="ARBA" id="ARBA00022692"/>
    </source>
</evidence>
<evidence type="ECO:0000256" key="1">
    <source>
        <dbReference type="ARBA" id="ARBA00004651"/>
    </source>
</evidence>
<dbReference type="RefSeq" id="WP_077130792.1">
    <property type="nucleotide sequence ID" value="NZ_CP014263.1"/>
</dbReference>
<dbReference type="KEGG" id="smon:AWR27_08510"/>
<evidence type="ECO:0000256" key="5">
    <source>
        <dbReference type="ARBA" id="ARBA00023136"/>
    </source>
</evidence>
<evidence type="ECO:0000256" key="6">
    <source>
        <dbReference type="SAM" id="Phobius"/>
    </source>
</evidence>
<keyword evidence="2" id="KW-1003">Cell membrane</keyword>
<evidence type="ECO:0000256" key="4">
    <source>
        <dbReference type="ARBA" id="ARBA00022989"/>
    </source>
</evidence>
<gene>
    <name evidence="8" type="ORF">AWR27_08510</name>
</gene>
<keyword evidence="9" id="KW-1185">Reference proteome</keyword>
<evidence type="ECO:0000259" key="7">
    <source>
        <dbReference type="Pfam" id="PF12823"/>
    </source>
</evidence>
<keyword evidence="5 6" id="KW-0472">Membrane</keyword>
<reference evidence="8 9" key="1">
    <citation type="submission" date="2016-01" db="EMBL/GenBank/DDBJ databases">
        <authorList>
            <person name="Oliw E.H."/>
        </authorList>
    </citation>
    <scope>NUCLEOTIDE SEQUENCE [LARGE SCALE GENOMIC DNA]</scope>
    <source>
        <strain evidence="8 9">DY10</strain>
    </source>
</reference>
<evidence type="ECO:0000313" key="9">
    <source>
        <dbReference type="Proteomes" id="UP000187941"/>
    </source>
</evidence>
<dbReference type="NCBIfam" id="TIGR03954">
    <property type="entry name" value="integ_memb_HG"/>
    <property type="match status" value="1"/>
</dbReference>
<dbReference type="PANTHER" id="PTHR40077:SF1">
    <property type="entry name" value="MEMBRANE PROTEIN"/>
    <property type="match status" value="1"/>
</dbReference>
<dbReference type="InterPro" id="IPR023845">
    <property type="entry name" value="DUF3817_TM"/>
</dbReference>
<feature type="domain" description="DUF3817" evidence="7">
    <location>
        <begin position="9"/>
        <end position="94"/>
    </location>
</feature>
<comment type="subcellular location">
    <subcellularLocation>
        <location evidence="1">Cell membrane</location>
        <topology evidence="1">Multi-pass membrane protein</topology>
    </subcellularLocation>
</comment>
<feature type="transmembrane region" description="Helical" evidence="6">
    <location>
        <begin position="75"/>
        <end position="92"/>
    </location>
</feature>
<name>A0A1P9WVE7_9BACT</name>
<dbReference type="PANTHER" id="PTHR40077">
    <property type="entry name" value="MEMBRANE PROTEIN-RELATED"/>
    <property type="match status" value="1"/>
</dbReference>